<accession>A0A512NQC0</accession>
<feature type="transmembrane region" description="Helical" evidence="1">
    <location>
        <begin position="37"/>
        <end position="55"/>
    </location>
</feature>
<dbReference type="Proteomes" id="UP000321058">
    <property type="component" value="Unassembled WGS sequence"/>
</dbReference>
<dbReference type="EMBL" id="BKAJ01000202">
    <property type="protein sequence ID" value="GEP61143.1"/>
    <property type="molecule type" value="Genomic_DNA"/>
</dbReference>
<feature type="transmembrane region" description="Helical" evidence="1">
    <location>
        <begin position="196"/>
        <end position="216"/>
    </location>
</feature>
<dbReference type="AlphaFoldDB" id="A0A512NQC0"/>
<keyword evidence="1" id="KW-1133">Transmembrane helix</keyword>
<evidence type="ECO:0000313" key="3">
    <source>
        <dbReference type="Proteomes" id="UP000321058"/>
    </source>
</evidence>
<dbReference type="RefSeq" id="WP_147156467.1">
    <property type="nucleotide sequence ID" value="NZ_BKAJ01000202.1"/>
</dbReference>
<dbReference type="OrthoDB" id="7375493at2"/>
<keyword evidence="1" id="KW-0812">Transmembrane</keyword>
<comment type="caution">
    <text evidence="2">The sequence shown here is derived from an EMBL/GenBank/DDBJ whole genome shotgun (WGS) entry which is preliminary data.</text>
</comment>
<keyword evidence="1" id="KW-0472">Membrane</keyword>
<proteinExistence type="predicted"/>
<sequence length="235" mass="25350">MSPLHGPTLQFVSVLVTLVAAGVSLLTWYHHREGPGLRGWALAMLLGSAGTYLFGLREPDASFRFILIGDGLFVAGFATMWMSMRRFNDPSVTAELMGVIVATILILFAALFTLAWQVAPVARAQSIVFSLFVCILASLASWETWRGRQLDGLRSRPIAALALAGIAVARLVRAAMVSAQGIGMMEPEVGVIAQGYAQYFTTVCILVVTFGLVLMAHERFERQSAISTDAGRAAE</sequence>
<gene>
    <name evidence="2" type="ORF">RSO01_83090</name>
</gene>
<reference evidence="2 3" key="1">
    <citation type="submission" date="2019-07" db="EMBL/GenBank/DDBJ databases">
        <title>Whole genome shotgun sequence of Reyranella soli NBRC 108950.</title>
        <authorList>
            <person name="Hosoyama A."/>
            <person name="Uohara A."/>
            <person name="Ohji S."/>
            <person name="Ichikawa N."/>
        </authorList>
    </citation>
    <scope>NUCLEOTIDE SEQUENCE [LARGE SCALE GENOMIC DNA]</scope>
    <source>
        <strain evidence="2 3">NBRC 108950</strain>
    </source>
</reference>
<feature type="transmembrane region" description="Helical" evidence="1">
    <location>
        <begin position="124"/>
        <end position="145"/>
    </location>
</feature>
<evidence type="ECO:0000256" key="1">
    <source>
        <dbReference type="SAM" id="Phobius"/>
    </source>
</evidence>
<protein>
    <recommendedName>
        <fullName evidence="4">GGDEF domain-containing protein</fullName>
    </recommendedName>
</protein>
<feature type="transmembrane region" description="Helical" evidence="1">
    <location>
        <begin position="96"/>
        <end position="118"/>
    </location>
</feature>
<evidence type="ECO:0000313" key="2">
    <source>
        <dbReference type="EMBL" id="GEP61143.1"/>
    </source>
</evidence>
<feature type="transmembrane region" description="Helical" evidence="1">
    <location>
        <begin position="12"/>
        <end position="30"/>
    </location>
</feature>
<name>A0A512NQC0_9HYPH</name>
<keyword evidence="3" id="KW-1185">Reference proteome</keyword>
<evidence type="ECO:0008006" key="4">
    <source>
        <dbReference type="Google" id="ProtNLM"/>
    </source>
</evidence>
<organism evidence="2 3">
    <name type="scientific">Reyranella soli</name>
    <dbReference type="NCBI Taxonomy" id="1230389"/>
    <lineage>
        <taxon>Bacteria</taxon>
        <taxon>Pseudomonadati</taxon>
        <taxon>Pseudomonadota</taxon>
        <taxon>Alphaproteobacteria</taxon>
        <taxon>Hyphomicrobiales</taxon>
        <taxon>Reyranellaceae</taxon>
        <taxon>Reyranella</taxon>
    </lineage>
</organism>
<feature type="transmembrane region" description="Helical" evidence="1">
    <location>
        <begin position="157"/>
        <end position="176"/>
    </location>
</feature>
<feature type="transmembrane region" description="Helical" evidence="1">
    <location>
        <begin position="61"/>
        <end position="84"/>
    </location>
</feature>